<organism evidence="2 3">
    <name type="scientific">Limosilactobacillus ingluviei DSM 15946</name>
    <dbReference type="NCBI Taxonomy" id="1423760"/>
    <lineage>
        <taxon>Bacteria</taxon>
        <taxon>Bacillati</taxon>
        <taxon>Bacillota</taxon>
        <taxon>Bacilli</taxon>
        <taxon>Lactobacillales</taxon>
        <taxon>Lactobacillaceae</taxon>
        <taxon>Limosilactobacillus</taxon>
    </lineage>
</organism>
<proteinExistence type="predicted"/>
<name>A0A0R1U9F3_9LACO</name>
<dbReference type="RefSeq" id="WP_056954751.1">
    <property type="nucleotide sequence ID" value="NZ_AZFK01000040.1"/>
</dbReference>
<evidence type="ECO:0000313" key="2">
    <source>
        <dbReference type="EMBL" id="KRL89933.1"/>
    </source>
</evidence>
<keyword evidence="1" id="KW-0812">Transmembrane</keyword>
<dbReference type="AlphaFoldDB" id="A0A0R1U9F3"/>
<comment type="caution">
    <text evidence="2">The sequence shown here is derived from an EMBL/GenBank/DDBJ whole genome shotgun (WGS) entry which is preliminary data.</text>
</comment>
<sequence>MKYDGVIIMMAIANLAMFAAGACLILKAWVLFVVCLGLFLAFTCVHAWYLATLRQRVKKELTLHQSETKD</sequence>
<feature type="transmembrane region" description="Helical" evidence="1">
    <location>
        <begin position="6"/>
        <end position="26"/>
    </location>
</feature>
<dbReference type="PROSITE" id="PS51257">
    <property type="entry name" value="PROKAR_LIPOPROTEIN"/>
    <property type="match status" value="1"/>
</dbReference>
<keyword evidence="1" id="KW-1133">Transmembrane helix</keyword>
<protein>
    <submittedName>
        <fullName evidence="2">Uncharacterized protein</fullName>
    </submittedName>
</protein>
<accession>A0A0R1U9F3</accession>
<gene>
    <name evidence="2" type="ORF">FC43_GL001527</name>
</gene>
<evidence type="ECO:0000313" key="3">
    <source>
        <dbReference type="Proteomes" id="UP000050816"/>
    </source>
</evidence>
<dbReference type="PATRIC" id="fig|1423760.3.peg.1598"/>
<keyword evidence="1" id="KW-0472">Membrane</keyword>
<feature type="transmembrane region" description="Helical" evidence="1">
    <location>
        <begin position="31"/>
        <end position="51"/>
    </location>
</feature>
<dbReference type="Proteomes" id="UP000050816">
    <property type="component" value="Unassembled WGS sequence"/>
</dbReference>
<evidence type="ECO:0000256" key="1">
    <source>
        <dbReference type="SAM" id="Phobius"/>
    </source>
</evidence>
<reference evidence="2 3" key="1">
    <citation type="journal article" date="2015" name="Genome Announc.">
        <title>Expanding the biotechnology potential of lactobacilli through comparative genomics of 213 strains and associated genera.</title>
        <authorList>
            <person name="Sun Z."/>
            <person name="Harris H.M."/>
            <person name="McCann A."/>
            <person name="Guo C."/>
            <person name="Argimon S."/>
            <person name="Zhang W."/>
            <person name="Yang X."/>
            <person name="Jeffery I.B."/>
            <person name="Cooney J.C."/>
            <person name="Kagawa T.F."/>
            <person name="Liu W."/>
            <person name="Song Y."/>
            <person name="Salvetti E."/>
            <person name="Wrobel A."/>
            <person name="Rasinkangas P."/>
            <person name="Parkhill J."/>
            <person name="Rea M.C."/>
            <person name="O'Sullivan O."/>
            <person name="Ritari J."/>
            <person name="Douillard F.P."/>
            <person name="Paul Ross R."/>
            <person name="Yang R."/>
            <person name="Briner A.E."/>
            <person name="Felis G.E."/>
            <person name="de Vos W.M."/>
            <person name="Barrangou R."/>
            <person name="Klaenhammer T.R."/>
            <person name="Caufield P.W."/>
            <person name="Cui Y."/>
            <person name="Zhang H."/>
            <person name="O'Toole P.W."/>
        </authorList>
    </citation>
    <scope>NUCLEOTIDE SEQUENCE [LARGE SCALE GENOMIC DNA]</scope>
    <source>
        <strain evidence="2 3">DSM 15946</strain>
    </source>
</reference>
<dbReference type="EMBL" id="AZFK01000040">
    <property type="protein sequence ID" value="KRL89933.1"/>
    <property type="molecule type" value="Genomic_DNA"/>
</dbReference>